<feature type="coiled-coil region" evidence="9">
    <location>
        <begin position="145"/>
        <end position="172"/>
    </location>
</feature>
<evidence type="ECO:0000313" key="14">
    <source>
        <dbReference type="Proteomes" id="UP000632138"/>
    </source>
</evidence>
<feature type="transmembrane region" description="Helical" evidence="10">
    <location>
        <begin position="95"/>
        <end position="112"/>
    </location>
</feature>
<accession>A0ABS2AIZ4</accession>
<dbReference type="RefSeq" id="WP_203379782.1">
    <property type="nucleotide sequence ID" value="NZ_JAENHP010000012.1"/>
</dbReference>
<gene>
    <name evidence="13" type="ORF">JIG36_30210</name>
</gene>
<evidence type="ECO:0000256" key="5">
    <source>
        <dbReference type="ARBA" id="ARBA00022741"/>
    </source>
</evidence>
<dbReference type="Gene3D" id="3.30.565.10">
    <property type="entry name" value="Histidine kinase-like ATPase, C-terminal domain"/>
    <property type="match status" value="1"/>
</dbReference>
<feature type="domain" description="Signal transduction histidine kinase subgroup 3 dimerisation and phosphoacceptor" evidence="12">
    <location>
        <begin position="170"/>
        <end position="242"/>
    </location>
</feature>
<keyword evidence="14" id="KW-1185">Reference proteome</keyword>
<evidence type="ECO:0000256" key="6">
    <source>
        <dbReference type="ARBA" id="ARBA00022777"/>
    </source>
</evidence>
<dbReference type="Pfam" id="PF02518">
    <property type="entry name" value="HATPase_c"/>
    <property type="match status" value="1"/>
</dbReference>
<keyword evidence="3" id="KW-0597">Phosphoprotein</keyword>
<organism evidence="13 14">
    <name type="scientific">Paractinoplanes ovalisporus</name>
    <dbReference type="NCBI Taxonomy" id="2810368"/>
    <lineage>
        <taxon>Bacteria</taxon>
        <taxon>Bacillati</taxon>
        <taxon>Actinomycetota</taxon>
        <taxon>Actinomycetes</taxon>
        <taxon>Micromonosporales</taxon>
        <taxon>Micromonosporaceae</taxon>
        <taxon>Paractinoplanes</taxon>
    </lineage>
</organism>
<evidence type="ECO:0000256" key="1">
    <source>
        <dbReference type="ARBA" id="ARBA00000085"/>
    </source>
</evidence>
<feature type="transmembrane region" description="Helical" evidence="10">
    <location>
        <begin position="39"/>
        <end position="61"/>
    </location>
</feature>
<feature type="transmembrane region" description="Helical" evidence="10">
    <location>
        <begin position="68"/>
        <end position="89"/>
    </location>
</feature>
<sequence>MRVRFEVGIVVVAALVGAVTIILGVPGERSVEQWVLVEASAVALMLIGRAPLLLLAVELVLTVVSDFVIPYGSHVAPLAAGLALGAVAYRYSGPVITGAFVATFAAVLFTVIRNDHELLAGANGVVRLLSLAAAVGAPVAFGCYLAGLRRSKAEAEERARAERESSRLAERARISNDVHDLVAHHVSAIAMRAGSARYAARLGAAPEGERLEEAAVALDAIHTSAGQALVDLRGMLHVLRDPAGADLLLDPEQMIADAVERSRAAGLEVRSQVDAGTATAPLAVRVTAARVVQEALTNALKHAGPGSDVTVRLERGETALGVIISNTLSDISDIGLPASGHGLAGMRERVEILGGTLTAGPDRGGWTVDATLPLAASGAGLPPAAS</sequence>
<keyword evidence="4" id="KW-0808">Transferase</keyword>
<keyword evidence="8" id="KW-0902">Two-component regulatory system</keyword>
<feature type="transmembrane region" description="Helical" evidence="10">
    <location>
        <begin position="124"/>
        <end position="147"/>
    </location>
</feature>
<keyword evidence="10" id="KW-1133">Transmembrane helix</keyword>
<comment type="catalytic activity">
    <reaction evidence="1">
        <text>ATP + protein L-histidine = ADP + protein N-phospho-L-histidine.</text>
        <dbReference type="EC" id="2.7.13.3"/>
    </reaction>
</comment>
<comment type="caution">
    <text evidence="13">The sequence shown here is derived from an EMBL/GenBank/DDBJ whole genome shotgun (WGS) entry which is preliminary data.</text>
</comment>
<dbReference type="Pfam" id="PF07730">
    <property type="entry name" value="HisKA_3"/>
    <property type="match status" value="1"/>
</dbReference>
<keyword evidence="5" id="KW-0547">Nucleotide-binding</keyword>
<dbReference type="Gene3D" id="1.20.5.1930">
    <property type="match status" value="1"/>
</dbReference>
<evidence type="ECO:0000256" key="3">
    <source>
        <dbReference type="ARBA" id="ARBA00022553"/>
    </source>
</evidence>
<evidence type="ECO:0000256" key="8">
    <source>
        <dbReference type="ARBA" id="ARBA00023012"/>
    </source>
</evidence>
<evidence type="ECO:0000256" key="2">
    <source>
        <dbReference type="ARBA" id="ARBA00012438"/>
    </source>
</evidence>
<dbReference type="Proteomes" id="UP000632138">
    <property type="component" value="Unassembled WGS sequence"/>
</dbReference>
<evidence type="ECO:0000313" key="13">
    <source>
        <dbReference type="EMBL" id="MBM2619792.1"/>
    </source>
</evidence>
<proteinExistence type="predicted"/>
<keyword evidence="9" id="KW-0175">Coiled coil</keyword>
<dbReference type="InterPro" id="IPR036890">
    <property type="entry name" value="HATPase_C_sf"/>
</dbReference>
<dbReference type="PANTHER" id="PTHR24421">
    <property type="entry name" value="NITRATE/NITRITE SENSOR PROTEIN NARX-RELATED"/>
    <property type="match status" value="1"/>
</dbReference>
<keyword evidence="7" id="KW-0067">ATP-binding</keyword>
<name>A0ABS2AIZ4_9ACTN</name>
<dbReference type="InterPro" id="IPR011712">
    <property type="entry name" value="Sig_transdc_His_kin_sub3_dim/P"/>
</dbReference>
<evidence type="ECO:0000256" key="10">
    <source>
        <dbReference type="SAM" id="Phobius"/>
    </source>
</evidence>
<keyword evidence="10" id="KW-0812">Transmembrane</keyword>
<keyword evidence="10" id="KW-0472">Membrane</keyword>
<evidence type="ECO:0000256" key="7">
    <source>
        <dbReference type="ARBA" id="ARBA00022840"/>
    </source>
</evidence>
<dbReference type="InterPro" id="IPR050482">
    <property type="entry name" value="Sensor_HK_TwoCompSys"/>
</dbReference>
<dbReference type="SUPFAM" id="SSF55874">
    <property type="entry name" value="ATPase domain of HSP90 chaperone/DNA topoisomerase II/histidine kinase"/>
    <property type="match status" value="1"/>
</dbReference>
<evidence type="ECO:0000256" key="4">
    <source>
        <dbReference type="ARBA" id="ARBA00022679"/>
    </source>
</evidence>
<feature type="domain" description="Histidine kinase/HSP90-like ATPase" evidence="11">
    <location>
        <begin position="287"/>
        <end position="375"/>
    </location>
</feature>
<dbReference type="PANTHER" id="PTHR24421:SF10">
    <property type="entry name" value="NITRATE_NITRITE SENSOR PROTEIN NARQ"/>
    <property type="match status" value="1"/>
</dbReference>
<dbReference type="EMBL" id="JAENHP010000012">
    <property type="protein sequence ID" value="MBM2619792.1"/>
    <property type="molecule type" value="Genomic_DNA"/>
</dbReference>
<dbReference type="InterPro" id="IPR003594">
    <property type="entry name" value="HATPase_dom"/>
</dbReference>
<feature type="transmembrane region" description="Helical" evidence="10">
    <location>
        <begin position="7"/>
        <end position="27"/>
    </location>
</feature>
<keyword evidence="6" id="KW-0418">Kinase</keyword>
<evidence type="ECO:0000259" key="12">
    <source>
        <dbReference type="Pfam" id="PF07730"/>
    </source>
</evidence>
<dbReference type="EC" id="2.7.13.3" evidence="2"/>
<protein>
    <recommendedName>
        <fullName evidence="2">histidine kinase</fullName>
        <ecNumber evidence="2">2.7.13.3</ecNumber>
    </recommendedName>
</protein>
<evidence type="ECO:0000256" key="9">
    <source>
        <dbReference type="SAM" id="Coils"/>
    </source>
</evidence>
<reference evidence="13 14" key="1">
    <citation type="submission" date="2021-01" db="EMBL/GenBank/DDBJ databases">
        <title>Actinoplanes sp. nov. LDG1-06 isolated from lichen.</title>
        <authorList>
            <person name="Saeng-In P."/>
            <person name="Phongsopitanun W."/>
            <person name="Kanchanasin P."/>
            <person name="Yuki M."/>
            <person name="Kudo T."/>
            <person name="Ohkuma M."/>
            <person name="Tanasupawat S."/>
        </authorList>
    </citation>
    <scope>NUCLEOTIDE SEQUENCE [LARGE SCALE GENOMIC DNA]</scope>
    <source>
        <strain evidence="13 14">LDG1-06</strain>
    </source>
</reference>
<evidence type="ECO:0000259" key="11">
    <source>
        <dbReference type="Pfam" id="PF02518"/>
    </source>
</evidence>
<dbReference type="CDD" id="cd16917">
    <property type="entry name" value="HATPase_UhpB-NarQ-NarX-like"/>
    <property type="match status" value="1"/>
</dbReference>